<keyword evidence="2" id="KW-1185">Reference proteome</keyword>
<gene>
    <name evidence="1" type="ORF">RO3G_16096</name>
</gene>
<accession>I1CSF5</accession>
<proteinExistence type="predicted"/>
<organism evidence="1 2">
    <name type="scientific">Rhizopus delemar (strain RA 99-880 / ATCC MYA-4621 / FGSC 9543 / NRRL 43880)</name>
    <name type="common">Mucormycosis agent</name>
    <name type="synonym">Rhizopus arrhizus var. delemar</name>
    <dbReference type="NCBI Taxonomy" id="246409"/>
    <lineage>
        <taxon>Eukaryota</taxon>
        <taxon>Fungi</taxon>
        <taxon>Fungi incertae sedis</taxon>
        <taxon>Mucoromycota</taxon>
        <taxon>Mucoromycotina</taxon>
        <taxon>Mucoromycetes</taxon>
        <taxon>Mucorales</taxon>
        <taxon>Mucorineae</taxon>
        <taxon>Rhizopodaceae</taxon>
        <taxon>Rhizopus</taxon>
    </lineage>
</organism>
<dbReference type="GeneID" id="93623061"/>
<dbReference type="AlphaFoldDB" id="I1CSF5"/>
<dbReference type="Proteomes" id="UP000009138">
    <property type="component" value="Unassembled WGS sequence"/>
</dbReference>
<protein>
    <submittedName>
        <fullName evidence="1">Uncharacterized protein</fullName>
    </submittedName>
</protein>
<sequence>MFQRRKNTEEKSVTRINKTEWIEKKANRVIMNNIMRTNMYYLKVNYSISFKVQHDLFSSTMDDI</sequence>
<dbReference type="EMBL" id="CH476749">
    <property type="protein sequence ID" value="EIE91385.1"/>
    <property type="molecule type" value="Genomic_DNA"/>
</dbReference>
<reference evidence="1 2" key="1">
    <citation type="journal article" date="2009" name="PLoS Genet.">
        <title>Genomic analysis of the basal lineage fungus Rhizopus oryzae reveals a whole-genome duplication.</title>
        <authorList>
            <person name="Ma L.-J."/>
            <person name="Ibrahim A.S."/>
            <person name="Skory C."/>
            <person name="Grabherr M.G."/>
            <person name="Burger G."/>
            <person name="Butler M."/>
            <person name="Elias M."/>
            <person name="Idnurm A."/>
            <person name="Lang B.F."/>
            <person name="Sone T."/>
            <person name="Abe A."/>
            <person name="Calvo S.E."/>
            <person name="Corrochano L.M."/>
            <person name="Engels R."/>
            <person name="Fu J."/>
            <person name="Hansberg W."/>
            <person name="Kim J.-M."/>
            <person name="Kodira C.D."/>
            <person name="Koehrsen M.J."/>
            <person name="Liu B."/>
            <person name="Miranda-Saavedra D."/>
            <person name="O'Leary S."/>
            <person name="Ortiz-Castellanos L."/>
            <person name="Poulter R."/>
            <person name="Rodriguez-Romero J."/>
            <person name="Ruiz-Herrera J."/>
            <person name="Shen Y.-Q."/>
            <person name="Zeng Q."/>
            <person name="Galagan J."/>
            <person name="Birren B.W."/>
            <person name="Cuomo C.A."/>
            <person name="Wickes B.L."/>
        </authorList>
    </citation>
    <scope>NUCLEOTIDE SEQUENCE [LARGE SCALE GENOMIC DNA]</scope>
    <source>
        <strain evidence="2">RA 99-880 / ATCC MYA-4621 / FGSC 9543 / NRRL 43880</strain>
    </source>
</reference>
<dbReference type="RefSeq" id="XP_067526781.1">
    <property type="nucleotide sequence ID" value="XM_067670680.1"/>
</dbReference>
<evidence type="ECO:0000313" key="1">
    <source>
        <dbReference type="EMBL" id="EIE91385.1"/>
    </source>
</evidence>
<name>I1CSF5_RHIO9</name>
<dbReference type="InParanoid" id="I1CSF5"/>
<dbReference type="VEuPathDB" id="FungiDB:RO3G_16096"/>
<evidence type="ECO:0000313" key="2">
    <source>
        <dbReference type="Proteomes" id="UP000009138"/>
    </source>
</evidence>